<sequence>MNNGVLYNGKIEIAWILLTGIKILFLTKVVFRRYADRIYICYPEQDSGDIVCH</sequence>
<protein>
    <submittedName>
        <fullName evidence="2">Uncharacterized protein</fullName>
    </submittedName>
</protein>
<keyword evidence="1" id="KW-1133">Transmembrane helix</keyword>
<organism evidence="2">
    <name type="scientific">viral metagenome</name>
    <dbReference type="NCBI Taxonomy" id="1070528"/>
    <lineage>
        <taxon>unclassified sequences</taxon>
        <taxon>metagenomes</taxon>
        <taxon>organismal metagenomes</taxon>
    </lineage>
</organism>
<evidence type="ECO:0000256" key="1">
    <source>
        <dbReference type="SAM" id="Phobius"/>
    </source>
</evidence>
<evidence type="ECO:0000313" key="2">
    <source>
        <dbReference type="EMBL" id="QHT00952.1"/>
    </source>
</evidence>
<reference evidence="2" key="1">
    <citation type="journal article" date="2020" name="Nature">
        <title>Giant virus diversity and host interactions through global metagenomics.</title>
        <authorList>
            <person name="Schulz F."/>
            <person name="Roux S."/>
            <person name="Paez-Espino D."/>
            <person name="Jungbluth S."/>
            <person name="Walsh D.A."/>
            <person name="Denef V.J."/>
            <person name="McMahon K.D."/>
            <person name="Konstantinidis K.T."/>
            <person name="Eloe-Fadrosh E.A."/>
            <person name="Kyrpides N.C."/>
            <person name="Woyke T."/>
        </authorList>
    </citation>
    <scope>NUCLEOTIDE SEQUENCE</scope>
    <source>
        <strain evidence="2">GVMAG-M-3300020192-26</strain>
    </source>
</reference>
<keyword evidence="1" id="KW-0472">Membrane</keyword>
<name>A0A6C0CA27_9ZZZZ</name>
<accession>A0A6C0CA27</accession>
<proteinExistence type="predicted"/>
<dbReference type="EMBL" id="MN739361">
    <property type="protein sequence ID" value="QHT00952.1"/>
    <property type="molecule type" value="Genomic_DNA"/>
</dbReference>
<feature type="transmembrane region" description="Helical" evidence="1">
    <location>
        <begin position="13"/>
        <end position="31"/>
    </location>
</feature>
<dbReference type="AlphaFoldDB" id="A0A6C0CA27"/>
<keyword evidence="1" id="KW-0812">Transmembrane</keyword>